<evidence type="ECO:0000256" key="1">
    <source>
        <dbReference type="SAM" id="MobiDB-lite"/>
    </source>
</evidence>
<comment type="caution">
    <text evidence="2">The sequence shown here is derived from an EMBL/GenBank/DDBJ whole genome shotgun (WGS) entry which is preliminary data.</text>
</comment>
<dbReference type="AlphaFoldDB" id="A0A2V2L7U7"/>
<evidence type="ECO:0000313" key="3">
    <source>
        <dbReference type="Proteomes" id="UP000245680"/>
    </source>
</evidence>
<evidence type="ECO:0008006" key="4">
    <source>
        <dbReference type="Google" id="ProtNLM"/>
    </source>
</evidence>
<name>A0A2V2L7U7_9RHOB</name>
<evidence type="ECO:0000313" key="2">
    <source>
        <dbReference type="EMBL" id="PWR01440.1"/>
    </source>
</evidence>
<keyword evidence="3" id="KW-1185">Reference proteome</keyword>
<dbReference type="EMBL" id="QGKU01000051">
    <property type="protein sequence ID" value="PWR01440.1"/>
    <property type="molecule type" value="Genomic_DNA"/>
</dbReference>
<organism evidence="2 3">
    <name type="scientific">Meridianimarinicoccus roseus</name>
    <dbReference type="NCBI Taxonomy" id="2072018"/>
    <lineage>
        <taxon>Bacteria</taxon>
        <taxon>Pseudomonadati</taxon>
        <taxon>Pseudomonadota</taxon>
        <taxon>Alphaproteobacteria</taxon>
        <taxon>Rhodobacterales</taxon>
        <taxon>Paracoccaceae</taxon>
        <taxon>Meridianimarinicoccus</taxon>
    </lineage>
</organism>
<dbReference type="Proteomes" id="UP000245680">
    <property type="component" value="Unassembled WGS sequence"/>
</dbReference>
<sequence length="187" mass="19835">MPVQKIYTKAEVVAAIETANGQYFDRLVRRLQEGGAASAEVALNGAPDVPADADPEADASASRAAQAARRGTGIGHAYRHVHGLAPPGKSAFDDRETLYLAVRHLLNAPRGQRRLAALDAAVPEGGLSGFRGGQVITATLSGPVSALVLYGRTQDGAHRKIKKALCIVQKLTDSHLWVHTAYPLSFH</sequence>
<accession>A0A2V2L7U7</accession>
<protein>
    <recommendedName>
        <fullName evidence="4">Bacterial CdiA-CT RNAse A domain-containing protein</fullName>
    </recommendedName>
</protein>
<reference evidence="2 3" key="1">
    <citation type="submission" date="2018-05" db="EMBL/GenBank/DDBJ databases">
        <title>Rhodobacteraceae gen. nov., sp. nov. isolated from sea water.</title>
        <authorList>
            <person name="Ren Y."/>
        </authorList>
    </citation>
    <scope>NUCLEOTIDE SEQUENCE [LARGE SCALE GENOMIC DNA]</scope>
    <source>
        <strain evidence="2 3">TG-679</strain>
    </source>
</reference>
<gene>
    <name evidence="2" type="ORF">DKT77_17195</name>
</gene>
<dbReference type="RefSeq" id="WP_109812907.1">
    <property type="nucleotide sequence ID" value="NZ_QGKU01000051.1"/>
</dbReference>
<feature type="region of interest" description="Disordered" evidence="1">
    <location>
        <begin position="45"/>
        <end position="66"/>
    </location>
</feature>
<proteinExistence type="predicted"/>
<dbReference type="OrthoDB" id="10000927at2"/>